<evidence type="ECO:0000256" key="5">
    <source>
        <dbReference type="ARBA" id="ARBA00023136"/>
    </source>
</evidence>
<sequence length="469" mass="50937">MEIQPIKAGVSARDVHVHVGTQPLELGIESGPSGLEKIIRHKFDKRVLPLGIAVHILSTIDRSNMSNAVVLGLRENTDLSGDRFNVVLALFFVTYIVFEIPANLMCQKFGPRIWLSLITFGFGVATVGTSFTHSYPSVLGCRLLLGMFEAAVGGSVAGAFGGLLGSALGNVPKFGMFERWRWIFLVEGLMTIIVSGLVYWYMPASAAEASFLTDAEKEVAIRRIDQENKMMVGGKDLGAWSLPVMKRALWNANTQLVSLAIMMTLLSMTSLSLFMPSLLQSMGYTSTKAQLLTVPPYTVAACICIAACFASDRCQTRGMVLLLLSPLTMAGFLMLALVPSTAVRYFALFLTTSATFSCSPILLAWVVSNSAGPSVRVIVGAYAVGEGNIGSIIATWTYLGADAPRYVKGHFVNFGGSCLLFLIVGVTTLYLRGENRARDEGQRDDRLADATEDEKWVLGHSHPEYRFTV</sequence>
<protein>
    <recommendedName>
        <fullName evidence="9">Major facilitator superfamily (MFS) profile domain-containing protein</fullName>
    </recommendedName>
</protein>
<dbReference type="InterPro" id="IPR011701">
    <property type="entry name" value="MFS"/>
</dbReference>
<feature type="transmembrane region" description="Helical" evidence="6">
    <location>
        <begin position="143"/>
        <end position="168"/>
    </location>
</feature>
<evidence type="ECO:0000256" key="1">
    <source>
        <dbReference type="ARBA" id="ARBA00004141"/>
    </source>
</evidence>
<reference evidence="7 8" key="1">
    <citation type="submission" date="2020-02" db="EMBL/GenBank/DDBJ databases">
        <title>Comparative genomics of the hypocrealean fungal genus Beauvera.</title>
        <authorList>
            <person name="Showalter D.N."/>
            <person name="Bushley K.E."/>
            <person name="Rehner S.A."/>
        </authorList>
    </citation>
    <scope>NUCLEOTIDE SEQUENCE [LARGE SCALE GENOMIC DNA]</scope>
    <source>
        <strain evidence="7 8">ARSEF4384</strain>
    </source>
</reference>
<dbReference type="Proteomes" id="UP001397290">
    <property type="component" value="Unassembled WGS sequence"/>
</dbReference>
<feature type="transmembrane region" description="Helical" evidence="6">
    <location>
        <begin position="294"/>
        <end position="311"/>
    </location>
</feature>
<feature type="transmembrane region" description="Helical" evidence="6">
    <location>
        <begin position="256"/>
        <end position="274"/>
    </location>
</feature>
<keyword evidence="4 6" id="KW-1133">Transmembrane helix</keyword>
<evidence type="ECO:0008006" key="9">
    <source>
        <dbReference type="Google" id="ProtNLM"/>
    </source>
</evidence>
<feature type="transmembrane region" description="Helical" evidence="6">
    <location>
        <begin position="318"/>
        <end position="339"/>
    </location>
</feature>
<dbReference type="FunFam" id="1.20.1250.20:FF:000013">
    <property type="entry name" value="MFS general substrate transporter"/>
    <property type="match status" value="1"/>
</dbReference>
<comment type="caution">
    <text evidence="7">The sequence shown here is derived from an EMBL/GenBank/DDBJ whole genome shotgun (WGS) entry which is preliminary data.</text>
</comment>
<evidence type="ECO:0000256" key="2">
    <source>
        <dbReference type="ARBA" id="ARBA00022448"/>
    </source>
</evidence>
<dbReference type="PANTHER" id="PTHR43791:SF53">
    <property type="entry name" value="MAJOR FACILITATOR SUPERFAMILY (MFS) PROFILE DOMAIN-CONTAINING PROTEIN"/>
    <property type="match status" value="1"/>
</dbReference>
<dbReference type="EMBL" id="JAAHCF010000197">
    <property type="protein sequence ID" value="KAK8146648.1"/>
    <property type="molecule type" value="Genomic_DNA"/>
</dbReference>
<dbReference type="Gene3D" id="1.20.1250.20">
    <property type="entry name" value="MFS general substrate transporter like domains"/>
    <property type="match status" value="1"/>
</dbReference>
<dbReference type="AlphaFoldDB" id="A0AAW0RWE0"/>
<evidence type="ECO:0000313" key="7">
    <source>
        <dbReference type="EMBL" id="KAK8146648.1"/>
    </source>
</evidence>
<evidence type="ECO:0000256" key="3">
    <source>
        <dbReference type="ARBA" id="ARBA00022692"/>
    </source>
</evidence>
<evidence type="ECO:0000256" key="6">
    <source>
        <dbReference type="SAM" id="Phobius"/>
    </source>
</evidence>
<dbReference type="Pfam" id="PF07690">
    <property type="entry name" value="MFS_1"/>
    <property type="match status" value="2"/>
</dbReference>
<keyword evidence="5 6" id="KW-0472">Membrane</keyword>
<evidence type="ECO:0000313" key="8">
    <source>
        <dbReference type="Proteomes" id="UP001397290"/>
    </source>
</evidence>
<name>A0AAW0RWE0_9HYPO</name>
<evidence type="ECO:0000256" key="4">
    <source>
        <dbReference type="ARBA" id="ARBA00022989"/>
    </source>
</evidence>
<keyword evidence="2" id="KW-0813">Transport</keyword>
<organism evidence="7 8">
    <name type="scientific">Beauveria asiatica</name>
    <dbReference type="NCBI Taxonomy" id="1069075"/>
    <lineage>
        <taxon>Eukaryota</taxon>
        <taxon>Fungi</taxon>
        <taxon>Dikarya</taxon>
        <taxon>Ascomycota</taxon>
        <taxon>Pezizomycotina</taxon>
        <taxon>Sordariomycetes</taxon>
        <taxon>Hypocreomycetidae</taxon>
        <taxon>Hypocreales</taxon>
        <taxon>Cordycipitaceae</taxon>
        <taxon>Beauveria</taxon>
    </lineage>
</organism>
<feature type="transmembrane region" description="Helical" evidence="6">
    <location>
        <begin position="411"/>
        <end position="431"/>
    </location>
</feature>
<gene>
    <name evidence="7" type="ORF">G3M48_002757</name>
</gene>
<dbReference type="GO" id="GO:0022857">
    <property type="term" value="F:transmembrane transporter activity"/>
    <property type="evidence" value="ECO:0007669"/>
    <property type="project" value="InterPro"/>
</dbReference>
<feature type="transmembrane region" description="Helical" evidence="6">
    <location>
        <begin position="345"/>
        <end position="367"/>
    </location>
</feature>
<feature type="transmembrane region" description="Helical" evidence="6">
    <location>
        <begin position="113"/>
        <end position="131"/>
    </location>
</feature>
<comment type="subcellular location">
    <subcellularLocation>
        <location evidence="1">Membrane</location>
        <topology evidence="1">Multi-pass membrane protein</topology>
    </subcellularLocation>
</comment>
<feature type="transmembrane region" description="Helical" evidence="6">
    <location>
        <begin position="180"/>
        <end position="202"/>
    </location>
</feature>
<dbReference type="PANTHER" id="PTHR43791">
    <property type="entry name" value="PERMEASE-RELATED"/>
    <property type="match status" value="1"/>
</dbReference>
<feature type="transmembrane region" description="Helical" evidence="6">
    <location>
        <begin position="84"/>
        <end position="101"/>
    </location>
</feature>
<accession>A0AAW0RWE0</accession>
<keyword evidence="3 6" id="KW-0812">Transmembrane</keyword>
<keyword evidence="8" id="KW-1185">Reference proteome</keyword>
<dbReference type="InterPro" id="IPR036259">
    <property type="entry name" value="MFS_trans_sf"/>
</dbReference>
<dbReference type="GO" id="GO:0016020">
    <property type="term" value="C:membrane"/>
    <property type="evidence" value="ECO:0007669"/>
    <property type="project" value="UniProtKB-SubCell"/>
</dbReference>
<feature type="transmembrane region" description="Helical" evidence="6">
    <location>
        <begin position="379"/>
        <end position="399"/>
    </location>
</feature>
<dbReference type="SUPFAM" id="SSF103473">
    <property type="entry name" value="MFS general substrate transporter"/>
    <property type="match status" value="1"/>
</dbReference>
<proteinExistence type="predicted"/>